<dbReference type="Proteomes" id="UP000605970">
    <property type="component" value="Unassembled WGS sequence"/>
</dbReference>
<comment type="caution">
    <text evidence="1">The sequence shown here is derived from an EMBL/GenBank/DDBJ whole genome shotgun (WGS) entry which is preliminary data.</text>
</comment>
<protein>
    <submittedName>
        <fullName evidence="1">Uncharacterized protein</fullName>
    </submittedName>
</protein>
<dbReference type="Gene3D" id="2.10.25.10">
    <property type="entry name" value="Laminin"/>
    <property type="match status" value="1"/>
</dbReference>
<dbReference type="AlphaFoldDB" id="A0A8T0A3A0"/>
<gene>
    <name evidence="1" type="ORF">Mgra_00000485</name>
</gene>
<organism evidence="1 2">
    <name type="scientific">Meloidogyne graminicola</name>
    <dbReference type="NCBI Taxonomy" id="189291"/>
    <lineage>
        <taxon>Eukaryota</taxon>
        <taxon>Metazoa</taxon>
        <taxon>Ecdysozoa</taxon>
        <taxon>Nematoda</taxon>
        <taxon>Chromadorea</taxon>
        <taxon>Rhabditida</taxon>
        <taxon>Tylenchina</taxon>
        <taxon>Tylenchomorpha</taxon>
        <taxon>Tylenchoidea</taxon>
        <taxon>Meloidogynidae</taxon>
        <taxon>Meloidogyninae</taxon>
        <taxon>Meloidogyne</taxon>
    </lineage>
</organism>
<proteinExistence type="predicted"/>
<reference evidence="1" key="1">
    <citation type="journal article" date="2020" name="Ecol. Evol.">
        <title>Genome structure and content of the rice root-knot nematode (Meloidogyne graminicola).</title>
        <authorList>
            <person name="Phan N.T."/>
            <person name="Danchin E.G.J."/>
            <person name="Klopp C."/>
            <person name="Perfus-Barbeoch L."/>
            <person name="Kozlowski D.K."/>
            <person name="Koutsovoulos G.D."/>
            <person name="Lopez-Roques C."/>
            <person name="Bouchez O."/>
            <person name="Zahm M."/>
            <person name="Besnard G."/>
            <person name="Bellafiore S."/>
        </authorList>
    </citation>
    <scope>NUCLEOTIDE SEQUENCE</scope>
    <source>
        <strain evidence="1">VN-18</strain>
    </source>
</reference>
<dbReference type="EMBL" id="JABEBT010000002">
    <property type="protein sequence ID" value="KAF7640040.1"/>
    <property type="molecule type" value="Genomic_DNA"/>
</dbReference>
<sequence>IIYFIKLNKKKYIIKYNLVNISKKNVLNIINNNINKTMPGTSTTNFYPQIKPCPSTIKQINCYNGGTCQILISENNFNQQLSPPFCRCAPNFHDLREYDIPLPSFKPFQ</sequence>
<accession>A0A8T0A3A0</accession>
<dbReference type="OrthoDB" id="5899376at2759"/>
<name>A0A8T0A3A0_9BILA</name>
<feature type="non-terminal residue" evidence="1">
    <location>
        <position position="1"/>
    </location>
</feature>
<evidence type="ECO:0000313" key="2">
    <source>
        <dbReference type="Proteomes" id="UP000605970"/>
    </source>
</evidence>
<evidence type="ECO:0000313" key="1">
    <source>
        <dbReference type="EMBL" id="KAF7640040.1"/>
    </source>
</evidence>
<feature type="non-terminal residue" evidence="1">
    <location>
        <position position="109"/>
    </location>
</feature>
<keyword evidence="2" id="KW-1185">Reference proteome</keyword>